<dbReference type="Pfam" id="PF00196">
    <property type="entry name" value="GerE"/>
    <property type="match status" value="1"/>
</dbReference>
<protein>
    <submittedName>
        <fullName evidence="5">Transcriptional regulator, LuxR family</fullName>
    </submittedName>
</protein>
<name>D2YE48_VIBMI</name>
<dbReference type="InterPro" id="IPR036388">
    <property type="entry name" value="WH-like_DNA-bd_sf"/>
</dbReference>
<dbReference type="EMBL" id="ACYU01000085">
    <property type="protein sequence ID" value="EEW06981.1"/>
    <property type="molecule type" value="Genomic_DNA"/>
</dbReference>
<evidence type="ECO:0000256" key="3">
    <source>
        <dbReference type="ARBA" id="ARBA00023163"/>
    </source>
</evidence>
<evidence type="ECO:0000313" key="6">
    <source>
        <dbReference type="Proteomes" id="UP000004827"/>
    </source>
</evidence>
<dbReference type="SMART" id="SM00421">
    <property type="entry name" value="HTH_LUXR"/>
    <property type="match status" value="1"/>
</dbReference>
<sequence>MGGVRMQITTQEYLALGDAIAALKTPQFTSRLVAVLRCIADFDCAVILGYRPNKHPIYLYDSLSTQRELLFQRYLTHAYLDDPFYIALEQNARSGVFHLSDLMPLNPQQKAYQHQFYAQTGWQDEVSLVVNLDGDRSIVVYLGCFKPRSFPREQIAALQQRFTVLEALCQQHWQQQPLRLAESAQQSQELRIWVELAIQSFGAQRLSPREQEITALLIQGLDSQEIADALAISHGTVKNHRKRIYAQLHVSSLSELFQLFLNHLIGATAD</sequence>
<dbReference type="PANTHER" id="PTHR44688:SF16">
    <property type="entry name" value="DNA-BINDING TRANSCRIPTIONAL ACTIVATOR DEVR_DOSR"/>
    <property type="match status" value="1"/>
</dbReference>
<dbReference type="PANTHER" id="PTHR44688">
    <property type="entry name" value="DNA-BINDING TRANSCRIPTIONAL ACTIVATOR DEVR_DOSR"/>
    <property type="match status" value="1"/>
</dbReference>
<dbReference type="Gene3D" id="1.10.10.10">
    <property type="entry name" value="Winged helix-like DNA-binding domain superfamily/Winged helix DNA-binding domain"/>
    <property type="match status" value="1"/>
</dbReference>
<dbReference type="Proteomes" id="UP000004827">
    <property type="component" value="Unassembled WGS sequence"/>
</dbReference>
<dbReference type="GO" id="GO:0003677">
    <property type="term" value="F:DNA binding"/>
    <property type="evidence" value="ECO:0007669"/>
    <property type="project" value="UniProtKB-KW"/>
</dbReference>
<keyword evidence="2" id="KW-0238">DNA-binding</keyword>
<dbReference type="CDD" id="cd06170">
    <property type="entry name" value="LuxR_C_like"/>
    <property type="match status" value="1"/>
</dbReference>
<reference evidence="5 6" key="1">
    <citation type="journal article" date="2009" name="BMC Evol. Biol.">
        <title>Genomic taxonomy of Vibrios.</title>
        <authorList>
            <person name="Thompson C.C."/>
            <person name="Vicente A.C."/>
            <person name="Souza R.C."/>
            <person name="Vasconcelos A.T."/>
            <person name="Vesth T."/>
            <person name="Alves N.Jr."/>
            <person name="Ussery D.W."/>
            <person name="Iida T."/>
            <person name="Thompson F.L."/>
        </authorList>
    </citation>
    <scope>NUCLEOTIDE SEQUENCE [LARGE SCALE GENOMIC DNA]</scope>
    <source>
        <strain evidence="5 6">VM603</strain>
    </source>
</reference>
<feature type="domain" description="HTH luxR-type" evidence="4">
    <location>
        <begin position="199"/>
        <end position="264"/>
    </location>
</feature>
<comment type="caution">
    <text evidence="5">The sequence shown here is derived from an EMBL/GenBank/DDBJ whole genome shotgun (WGS) entry which is preliminary data.</text>
</comment>
<evidence type="ECO:0000256" key="2">
    <source>
        <dbReference type="ARBA" id="ARBA00023125"/>
    </source>
</evidence>
<dbReference type="GO" id="GO:0006355">
    <property type="term" value="P:regulation of DNA-templated transcription"/>
    <property type="evidence" value="ECO:0007669"/>
    <property type="project" value="InterPro"/>
</dbReference>
<dbReference type="SUPFAM" id="SSF46894">
    <property type="entry name" value="C-terminal effector domain of the bipartite response regulators"/>
    <property type="match status" value="1"/>
</dbReference>
<proteinExistence type="predicted"/>
<accession>D2YE48</accession>
<evidence type="ECO:0000313" key="5">
    <source>
        <dbReference type="EMBL" id="EEW06981.1"/>
    </source>
</evidence>
<dbReference type="InterPro" id="IPR000792">
    <property type="entry name" value="Tscrpt_reg_LuxR_C"/>
</dbReference>
<organism evidence="5 6">
    <name type="scientific">Vibrio mimicus VM603</name>
    <dbReference type="NCBI Taxonomy" id="671074"/>
    <lineage>
        <taxon>Bacteria</taxon>
        <taxon>Pseudomonadati</taxon>
        <taxon>Pseudomonadota</taxon>
        <taxon>Gammaproteobacteria</taxon>
        <taxon>Vibrionales</taxon>
        <taxon>Vibrionaceae</taxon>
        <taxon>Vibrio</taxon>
    </lineage>
</organism>
<dbReference type="AlphaFoldDB" id="D2YE48"/>
<evidence type="ECO:0000256" key="1">
    <source>
        <dbReference type="ARBA" id="ARBA00023015"/>
    </source>
</evidence>
<keyword evidence="1" id="KW-0805">Transcription regulation</keyword>
<dbReference type="PRINTS" id="PR00038">
    <property type="entry name" value="HTHLUXR"/>
</dbReference>
<dbReference type="InterPro" id="IPR016032">
    <property type="entry name" value="Sig_transdc_resp-reg_C-effctor"/>
</dbReference>
<gene>
    <name evidence="5" type="ORF">VMB_17950</name>
</gene>
<dbReference type="PROSITE" id="PS50043">
    <property type="entry name" value="HTH_LUXR_2"/>
    <property type="match status" value="1"/>
</dbReference>
<evidence type="ECO:0000259" key="4">
    <source>
        <dbReference type="PROSITE" id="PS50043"/>
    </source>
</evidence>
<keyword evidence="3" id="KW-0804">Transcription</keyword>